<keyword evidence="4" id="KW-1185">Reference proteome</keyword>
<dbReference type="PANTHER" id="PTHR38340:SF1">
    <property type="entry name" value="S-LAYER PROTEIN"/>
    <property type="match status" value="1"/>
</dbReference>
<dbReference type="InterPro" id="IPR028992">
    <property type="entry name" value="Hedgehog/Intein_dom"/>
</dbReference>
<dbReference type="Proteomes" id="UP000756530">
    <property type="component" value="Unassembled WGS sequence"/>
</dbReference>
<dbReference type="RefSeq" id="WP_218392225.1">
    <property type="nucleotide sequence ID" value="NZ_JAHUZE010000002.1"/>
</dbReference>
<reference evidence="3 4" key="1">
    <citation type="submission" date="2021-05" db="EMBL/GenBank/DDBJ databases">
        <title>Culturable bacteria isolated from Daya Bay.</title>
        <authorList>
            <person name="Zheng W."/>
            <person name="Yu S."/>
            <person name="Huang Y."/>
        </authorList>
    </citation>
    <scope>NUCLEOTIDE SEQUENCE [LARGE SCALE GENOMIC DNA]</scope>
    <source>
        <strain evidence="3 4">DP4N28-5</strain>
    </source>
</reference>
<proteinExistence type="predicted"/>
<comment type="caution">
    <text evidence="3">The sequence shown here is derived from an EMBL/GenBank/DDBJ whole genome shotgun (WGS) entry which is preliminary data.</text>
</comment>
<evidence type="ECO:0000259" key="1">
    <source>
        <dbReference type="Pfam" id="PF06119"/>
    </source>
</evidence>
<evidence type="ECO:0000259" key="2">
    <source>
        <dbReference type="Pfam" id="PF13403"/>
    </source>
</evidence>
<dbReference type="PROSITE" id="PS00330">
    <property type="entry name" value="HEMOLYSIN_CALCIUM"/>
    <property type="match status" value="3"/>
</dbReference>
<dbReference type="Pfam" id="PF06119">
    <property type="entry name" value="NIDO"/>
    <property type="match status" value="2"/>
</dbReference>
<name>A0ABS6T1F4_9RHOB</name>
<evidence type="ECO:0000313" key="3">
    <source>
        <dbReference type="EMBL" id="MBV7379072.1"/>
    </source>
</evidence>
<dbReference type="InterPro" id="IPR050557">
    <property type="entry name" value="RTX_toxin/Mannuronan_C5-epim"/>
</dbReference>
<organism evidence="3 4">
    <name type="scientific">Maritimibacter dapengensis</name>
    <dbReference type="NCBI Taxonomy" id="2836868"/>
    <lineage>
        <taxon>Bacteria</taxon>
        <taxon>Pseudomonadati</taxon>
        <taxon>Pseudomonadota</taxon>
        <taxon>Alphaproteobacteria</taxon>
        <taxon>Rhodobacterales</taxon>
        <taxon>Roseobacteraceae</taxon>
        <taxon>Maritimibacter</taxon>
    </lineage>
</organism>
<dbReference type="Pfam" id="PF00353">
    <property type="entry name" value="HemolysinCabind"/>
    <property type="match status" value="3"/>
</dbReference>
<dbReference type="PANTHER" id="PTHR38340">
    <property type="entry name" value="S-LAYER PROTEIN"/>
    <property type="match status" value="1"/>
</dbReference>
<feature type="domain" description="NIDO" evidence="1">
    <location>
        <begin position="111"/>
        <end position="182"/>
    </location>
</feature>
<dbReference type="EMBL" id="JAHUZE010000002">
    <property type="protein sequence ID" value="MBV7379072.1"/>
    <property type="molecule type" value="Genomic_DNA"/>
</dbReference>
<evidence type="ECO:0000313" key="4">
    <source>
        <dbReference type="Proteomes" id="UP000756530"/>
    </source>
</evidence>
<gene>
    <name evidence="3" type="ORF">KJP28_09035</name>
</gene>
<sequence length="815" mass="84840">MATMNSGLGGPAGYGENVFSSTPKVAGNNDDGSVEVDITSVFGGGLDFFGTNYTSLYVNSNGNISFGAANTDYQTGNLANETTPTIAPFWGDVNINDGGEIYWDLDPTAGTVTITWDSVEPYNGSGANSFQVVITNTGSGGYNVEFIYEDINWTTGYSQVAQAGITDGAGNDYILAGSGNATTMSNYENYDFGTADPSGTTDFNFNAAGEPTVSDGIIAGTDGADVIDDSYTGDLEGDRIDNADGTGPSGNQDLVYGLAGDDEIHGGDGDDTIYGGADDDEIYGEDGADTIYGDDGGAATATSEDLNWSLQGSDGDPMTGGFTQNTGTMNVGVSFTNDGNNAPQFEVDTNNPQYVAGGETFDPNSAAYLYGNGDADTATVTIDFDPATGGGMTDEVENVSFRINDIDSAAGNHIDVVTVNAYDADGNPVTVTLTAGGDDTVSGNTVTAGGALDDPDELNGSLLVEIAGPVHSVEIIYYNNLSGTHAVTITDVEFDTIPAALDDGNDTIDGGAGDDVIYGEGGDDILTGGAGADTLYGGAGDDIFYLGADDTATGGEGDDTFILDPAEALGGSGSVITIIGSETDEDGGGDTLDFAGLIDWGTISYSDAESGTATLSDGTTVSFSNIENVIICFTHNTRIATPHGERPIQDLRPGDFVLTRDNGPCPVRWIGKRTVPGTGKIAPIRFAKGAFGNDSPLFVSPQHRMLYASGMANLYFDAPEVIVPAKHLCDGHMIRQIEVPQVTYYHILFDQHEVVWANGALSESFHPGAEGLTAIDPRAREELFGLFPELRADPNHYGDTARRVLRQFEARLISA</sequence>
<dbReference type="Pfam" id="PF13403">
    <property type="entry name" value="Hint_2"/>
    <property type="match status" value="1"/>
</dbReference>
<protein>
    <submittedName>
        <fullName evidence="3">Hint domain-containing protein</fullName>
    </submittedName>
</protein>
<dbReference type="InterPro" id="IPR001343">
    <property type="entry name" value="Hemolysn_Ca-bd"/>
</dbReference>
<accession>A0ABS6T1F4</accession>
<feature type="domain" description="NIDO" evidence="1">
    <location>
        <begin position="55"/>
        <end position="104"/>
    </location>
</feature>
<feature type="domain" description="Hedgehog/Intein (Hint)" evidence="2">
    <location>
        <begin position="631"/>
        <end position="768"/>
    </location>
</feature>
<dbReference type="InterPro" id="IPR018511">
    <property type="entry name" value="Hemolysin-typ_Ca-bd_CS"/>
</dbReference>
<dbReference type="InterPro" id="IPR003886">
    <property type="entry name" value="NIDO_dom"/>
</dbReference>